<evidence type="ECO:0000313" key="3">
    <source>
        <dbReference type="EMBL" id="KAJ3614176.1"/>
    </source>
</evidence>
<comment type="caution">
    <text evidence="3">The sequence shown here is derived from an EMBL/GenBank/DDBJ whole genome shotgun (WGS) entry which is preliminary data.</text>
</comment>
<dbReference type="OrthoDB" id="10070537at2759"/>
<name>A0A9Q0EYG8_9TELE</name>
<dbReference type="EMBL" id="JANIIK010000034">
    <property type="protein sequence ID" value="KAJ3614176.1"/>
    <property type="molecule type" value="Genomic_DNA"/>
</dbReference>
<dbReference type="PROSITE" id="PS50024">
    <property type="entry name" value="SEA"/>
    <property type="match status" value="1"/>
</dbReference>
<feature type="compositionally biased region" description="Low complexity" evidence="1">
    <location>
        <begin position="1"/>
        <end position="16"/>
    </location>
</feature>
<keyword evidence="4" id="KW-1185">Reference proteome</keyword>
<proteinExistence type="predicted"/>
<feature type="region of interest" description="Disordered" evidence="1">
    <location>
        <begin position="1"/>
        <end position="23"/>
    </location>
</feature>
<dbReference type="Proteomes" id="UP001148018">
    <property type="component" value="Unassembled WGS sequence"/>
</dbReference>
<organism evidence="3 4">
    <name type="scientific">Muraenolepis orangiensis</name>
    <name type="common">Patagonian moray cod</name>
    <dbReference type="NCBI Taxonomy" id="630683"/>
    <lineage>
        <taxon>Eukaryota</taxon>
        <taxon>Metazoa</taxon>
        <taxon>Chordata</taxon>
        <taxon>Craniata</taxon>
        <taxon>Vertebrata</taxon>
        <taxon>Euteleostomi</taxon>
        <taxon>Actinopterygii</taxon>
        <taxon>Neopterygii</taxon>
        <taxon>Teleostei</taxon>
        <taxon>Neoteleostei</taxon>
        <taxon>Acanthomorphata</taxon>
        <taxon>Zeiogadaria</taxon>
        <taxon>Gadariae</taxon>
        <taxon>Gadiformes</taxon>
        <taxon>Muraenolepidoidei</taxon>
        <taxon>Muraenolepididae</taxon>
        <taxon>Muraenolepis</taxon>
    </lineage>
</organism>
<evidence type="ECO:0000256" key="1">
    <source>
        <dbReference type="SAM" id="MobiDB-lite"/>
    </source>
</evidence>
<protein>
    <recommendedName>
        <fullName evidence="2">SEA domain-containing protein</fullName>
    </recommendedName>
</protein>
<accession>A0A9Q0EYG8</accession>
<evidence type="ECO:0000259" key="2">
    <source>
        <dbReference type="PROSITE" id="PS50024"/>
    </source>
</evidence>
<reference evidence="3" key="1">
    <citation type="submission" date="2022-07" db="EMBL/GenBank/DDBJ databases">
        <title>Chromosome-level genome of Muraenolepis orangiensis.</title>
        <authorList>
            <person name="Kim J."/>
        </authorList>
    </citation>
    <scope>NUCLEOTIDE SEQUENCE</scope>
    <source>
        <strain evidence="3">KU_S4_2022</strain>
        <tissue evidence="3">Muscle</tissue>
    </source>
</reference>
<evidence type="ECO:0000313" key="4">
    <source>
        <dbReference type="Proteomes" id="UP001148018"/>
    </source>
</evidence>
<dbReference type="InterPro" id="IPR000082">
    <property type="entry name" value="SEA_dom"/>
</dbReference>
<feature type="domain" description="SEA" evidence="2">
    <location>
        <begin position="22"/>
        <end position="61"/>
    </location>
</feature>
<gene>
    <name evidence="3" type="ORF">NHX12_017752</name>
</gene>
<sequence length="61" mass="6990">MNAVTPTSSSEVTIESTEPKEDEGYLHLQFRINRDFIPAYNNPQSQEYKDLSLNVTTEVKL</sequence>
<dbReference type="AlphaFoldDB" id="A0A9Q0EYG8"/>